<feature type="domain" description="N-acetyltransferase" evidence="4">
    <location>
        <begin position="37"/>
        <end position="176"/>
    </location>
</feature>
<dbReference type="PROSITE" id="PS51186">
    <property type="entry name" value="GNAT"/>
    <property type="match status" value="1"/>
</dbReference>
<dbReference type="PANTHER" id="PTHR13256:SF16">
    <property type="entry name" value="ALPHA_BETA-TUBULIN-N-ACETYLTRANSFERASE 9"/>
    <property type="match status" value="1"/>
</dbReference>
<evidence type="ECO:0000313" key="6">
    <source>
        <dbReference type="Proteomes" id="UP000827092"/>
    </source>
</evidence>
<dbReference type="EMBL" id="JAFNEN010000113">
    <property type="protein sequence ID" value="KAG8193912.1"/>
    <property type="molecule type" value="Genomic_DNA"/>
</dbReference>
<comment type="similarity">
    <text evidence="1">Belongs to the acetyltransferase family. GNAT subfamily.</text>
</comment>
<dbReference type="SUPFAM" id="SSF55729">
    <property type="entry name" value="Acyl-CoA N-acyltransferases (Nat)"/>
    <property type="match status" value="1"/>
</dbReference>
<evidence type="ECO:0000256" key="1">
    <source>
        <dbReference type="ARBA" id="ARBA00009342"/>
    </source>
</evidence>
<keyword evidence="6" id="KW-1185">Reference proteome</keyword>
<dbReference type="InterPro" id="IPR000182">
    <property type="entry name" value="GNAT_dom"/>
</dbReference>
<evidence type="ECO:0000256" key="3">
    <source>
        <dbReference type="ARBA" id="ARBA00023315"/>
    </source>
</evidence>
<keyword evidence="3" id="KW-0012">Acyltransferase</keyword>
<proteinExistence type="inferred from homology"/>
<dbReference type="GO" id="GO:0008080">
    <property type="term" value="F:N-acetyltransferase activity"/>
    <property type="evidence" value="ECO:0007669"/>
    <property type="project" value="InterPro"/>
</dbReference>
<protein>
    <recommendedName>
        <fullName evidence="4">N-acetyltransferase domain-containing protein</fullName>
    </recommendedName>
</protein>
<accession>A0AAV6VBP6</accession>
<sequence length="195" mass="22525">MRINSNIRIAGDKIVLIPYKKAHVVKYHSWMQDPHLLEVTASEPLTLEQEYEMQQSWCEDDDKCTFIIVDKETLDRTENEIDSLIGDVNLYLNDPDVTTAEIEVMIADSAHRSKGKGKEALLYMLRYGMEKLSIKTFVAKIKWGNSQSLKLFSNIGFTETAQIAIFKETEMKCTVNDQWKSTLLEKTQSYKLDVY</sequence>
<evidence type="ECO:0000256" key="2">
    <source>
        <dbReference type="ARBA" id="ARBA00022679"/>
    </source>
</evidence>
<evidence type="ECO:0000259" key="4">
    <source>
        <dbReference type="PROSITE" id="PS51186"/>
    </source>
</evidence>
<dbReference type="PANTHER" id="PTHR13256">
    <property type="entry name" value="N-ACETYLTRANSFERASE 9"/>
    <property type="match status" value="1"/>
</dbReference>
<evidence type="ECO:0000313" key="5">
    <source>
        <dbReference type="EMBL" id="KAG8193912.1"/>
    </source>
</evidence>
<gene>
    <name evidence="5" type="ORF">JTE90_011467</name>
</gene>
<keyword evidence="2" id="KW-0808">Transferase</keyword>
<organism evidence="5 6">
    <name type="scientific">Oedothorax gibbosus</name>
    <dbReference type="NCBI Taxonomy" id="931172"/>
    <lineage>
        <taxon>Eukaryota</taxon>
        <taxon>Metazoa</taxon>
        <taxon>Ecdysozoa</taxon>
        <taxon>Arthropoda</taxon>
        <taxon>Chelicerata</taxon>
        <taxon>Arachnida</taxon>
        <taxon>Araneae</taxon>
        <taxon>Araneomorphae</taxon>
        <taxon>Entelegynae</taxon>
        <taxon>Araneoidea</taxon>
        <taxon>Linyphiidae</taxon>
        <taxon>Erigoninae</taxon>
        <taxon>Oedothorax</taxon>
    </lineage>
</organism>
<reference evidence="5 6" key="1">
    <citation type="journal article" date="2022" name="Nat. Ecol. Evol.">
        <title>A masculinizing supergene underlies an exaggerated male reproductive morph in a spider.</title>
        <authorList>
            <person name="Hendrickx F."/>
            <person name="De Corte Z."/>
            <person name="Sonet G."/>
            <person name="Van Belleghem S.M."/>
            <person name="Kostlbacher S."/>
            <person name="Vangestel C."/>
        </authorList>
    </citation>
    <scope>NUCLEOTIDE SEQUENCE [LARGE SCALE GENOMIC DNA]</scope>
    <source>
        <strain evidence="5">W744_W776</strain>
    </source>
</reference>
<dbReference type="InterPro" id="IPR016181">
    <property type="entry name" value="Acyl_CoA_acyltransferase"/>
</dbReference>
<dbReference type="Proteomes" id="UP000827092">
    <property type="component" value="Unassembled WGS sequence"/>
</dbReference>
<dbReference type="Pfam" id="PF13302">
    <property type="entry name" value="Acetyltransf_3"/>
    <property type="match status" value="1"/>
</dbReference>
<dbReference type="InterPro" id="IPR039135">
    <property type="entry name" value="NAT9-like"/>
</dbReference>
<comment type="caution">
    <text evidence="5">The sequence shown here is derived from an EMBL/GenBank/DDBJ whole genome shotgun (WGS) entry which is preliminary data.</text>
</comment>
<dbReference type="AlphaFoldDB" id="A0AAV6VBP6"/>
<dbReference type="Gene3D" id="3.40.630.30">
    <property type="match status" value="1"/>
</dbReference>
<name>A0AAV6VBP6_9ARAC</name>